<organism evidence="2">
    <name type="scientific">marine metagenome</name>
    <dbReference type="NCBI Taxonomy" id="408172"/>
    <lineage>
        <taxon>unclassified sequences</taxon>
        <taxon>metagenomes</taxon>
        <taxon>ecological metagenomes</taxon>
    </lineage>
</organism>
<dbReference type="Pfam" id="PF01979">
    <property type="entry name" value="Amidohydro_1"/>
    <property type="match status" value="1"/>
</dbReference>
<dbReference type="InterPro" id="IPR011059">
    <property type="entry name" value="Metal-dep_hydrolase_composite"/>
</dbReference>
<dbReference type="Gene3D" id="3.20.20.140">
    <property type="entry name" value="Metal-dependent hydrolases"/>
    <property type="match status" value="1"/>
</dbReference>
<gene>
    <name evidence="2" type="ORF">METZ01_LOCUS369057</name>
</gene>
<accession>A0A382T2K4</accession>
<dbReference type="SUPFAM" id="SSF51556">
    <property type="entry name" value="Metallo-dependent hydrolases"/>
    <property type="match status" value="1"/>
</dbReference>
<reference evidence="2" key="1">
    <citation type="submission" date="2018-05" db="EMBL/GenBank/DDBJ databases">
        <authorList>
            <person name="Lanie J.A."/>
            <person name="Ng W.-L."/>
            <person name="Kazmierczak K.M."/>
            <person name="Andrzejewski T.M."/>
            <person name="Davidsen T.M."/>
            <person name="Wayne K.J."/>
            <person name="Tettelin H."/>
            <person name="Glass J.I."/>
            <person name="Rusch D."/>
            <person name="Podicherti R."/>
            <person name="Tsui H.-C.T."/>
            <person name="Winkler M.E."/>
        </authorList>
    </citation>
    <scope>NUCLEOTIDE SEQUENCE</scope>
</reference>
<dbReference type="InterPro" id="IPR006680">
    <property type="entry name" value="Amidohydro-rel"/>
</dbReference>
<dbReference type="Gene3D" id="2.30.40.10">
    <property type="entry name" value="Urease, subunit C, domain 1"/>
    <property type="match status" value="1"/>
</dbReference>
<evidence type="ECO:0000313" key="2">
    <source>
        <dbReference type="EMBL" id="SVD16203.1"/>
    </source>
</evidence>
<dbReference type="GO" id="GO:0016810">
    <property type="term" value="F:hydrolase activity, acting on carbon-nitrogen (but not peptide) bonds"/>
    <property type="evidence" value="ECO:0007669"/>
    <property type="project" value="InterPro"/>
</dbReference>
<feature type="domain" description="Amidohydrolase-related" evidence="1">
    <location>
        <begin position="139"/>
        <end position="196"/>
    </location>
</feature>
<dbReference type="EMBL" id="UINC01133335">
    <property type="protein sequence ID" value="SVD16203.1"/>
    <property type="molecule type" value="Genomic_DNA"/>
</dbReference>
<dbReference type="InterPro" id="IPR032466">
    <property type="entry name" value="Metal_Hydrolase"/>
</dbReference>
<protein>
    <recommendedName>
        <fullName evidence="1">Amidohydrolase-related domain-containing protein</fullName>
    </recommendedName>
</protein>
<sequence length="258" mass="30022">PPDYNYMDEADRFRHAGAIWQKAPEKILFGEVVDRLVKSGVAMIPTMSAYEANRDLNRAMGLPWHENFTHAQLIEWYFPNPKYHGSYHWNWTSKDEQRWSDTFRKWQRLIYEFNKRGGHLSYAVDDPYIWNTSGIANVRELQLMHEAGLHPLEVIRSATRNSAITLRKPELGLIQTGFIADLAIIDGNPLENFHFLYAFGGMDFRDNEITHRGGVRWTIKGGVVFDNQKLIEEVITVVKESKENWANPVPKLFMPMNK</sequence>
<dbReference type="AlphaFoldDB" id="A0A382T2K4"/>
<dbReference type="InterPro" id="IPR051781">
    <property type="entry name" value="Metallo-dep_Hydrolase"/>
</dbReference>
<dbReference type="PANTHER" id="PTHR43135:SF3">
    <property type="entry name" value="ALPHA-D-RIBOSE 1-METHYLPHOSPHONATE 5-TRIPHOSPHATE DIPHOSPHATASE"/>
    <property type="match status" value="1"/>
</dbReference>
<dbReference type="PANTHER" id="PTHR43135">
    <property type="entry name" value="ALPHA-D-RIBOSE 1-METHYLPHOSPHONATE 5-TRIPHOSPHATE DIPHOSPHATASE"/>
    <property type="match status" value="1"/>
</dbReference>
<feature type="non-terminal residue" evidence="2">
    <location>
        <position position="1"/>
    </location>
</feature>
<name>A0A382T2K4_9ZZZZ</name>
<evidence type="ECO:0000259" key="1">
    <source>
        <dbReference type="Pfam" id="PF01979"/>
    </source>
</evidence>
<proteinExistence type="predicted"/>